<reference evidence="2" key="1">
    <citation type="submission" date="2019-08" db="EMBL/GenBank/DDBJ databases">
        <authorList>
            <person name="Kucharzyk K."/>
            <person name="Murdoch R.W."/>
            <person name="Higgins S."/>
            <person name="Loffler F."/>
        </authorList>
    </citation>
    <scope>NUCLEOTIDE SEQUENCE</scope>
</reference>
<name>A0A644VBP1_9ZZZZ</name>
<dbReference type="EMBL" id="VSSQ01000264">
    <property type="protein sequence ID" value="MPL88756.1"/>
    <property type="molecule type" value="Genomic_DNA"/>
</dbReference>
<protein>
    <submittedName>
        <fullName evidence="2">Uncharacterized protein</fullName>
    </submittedName>
</protein>
<feature type="region of interest" description="Disordered" evidence="1">
    <location>
        <begin position="208"/>
        <end position="241"/>
    </location>
</feature>
<sequence>MHLDGEDRGVVGAAARHRFIPRRRQATGLRPFLQSGLGVAGVFLDGLDALAPEPQHELACHFEARVEVHGGDHRLHRVAKQRLLAAAARHHLGAAELQYRAEVDLAGDIGAGFLAHQRVEARRKLAFRGVAVGLEQRLGDAEPEHAVAQELEPLVVGARGRADRAVGERANEKLGLREAVPEPVHECLDVGADLHALTSVDRLEEPIRTPGPEVEERLARRGEHHPVGAADQVFRRHEAKPAGSGREAAVLGVVAVVAHEEILALGHGEDRGVVGHPIVRDVQDVVADPVRQGLGLARLQAGAADPHRVVFAARHQLLRALRRLHLGEGAGIGELHRRAVDVQHALHHLDLVAGQADQPLDEVDVLRRVTEDDDIAAFGLAREDPAGDRAGGERAGMARIAVGHLVDEEEVADQQRVLHRARGNPERLEEQGAEHPRDHQCPDDGFHRLDDAAFGFLGHSLPRL</sequence>
<accession>A0A644VBP1</accession>
<proteinExistence type="predicted"/>
<evidence type="ECO:0000256" key="1">
    <source>
        <dbReference type="SAM" id="MobiDB-lite"/>
    </source>
</evidence>
<dbReference type="AlphaFoldDB" id="A0A644VBP1"/>
<organism evidence="2">
    <name type="scientific">bioreactor metagenome</name>
    <dbReference type="NCBI Taxonomy" id="1076179"/>
    <lineage>
        <taxon>unclassified sequences</taxon>
        <taxon>metagenomes</taxon>
        <taxon>ecological metagenomes</taxon>
    </lineage>
</organism>
<feature type="compositionally biased region" description="Basic and acidic residues" evidence="1">
    <location>
        <begin position="214"/>
        <end position="226"/>
    </location>
</feature>
<evidence type="ECO:0000313" key="2">
    <source>
        <dbReference type="EMBL" id="MPL88756.1"/>
    </source>
</evidence>
<gene>
    <name evidence="2" type="ORF">SDC9_34783</name>
</gene>
<comment type="caution">
    <text evidence="2">The sequence shown here is derived from an EMBL/GenBank/DDBJ whole genome shotgun (WGS) entry which is preliminary data.</text>
</comment>